<evidence type="ECO:0000313" key="3">
    <source>
        <dbReference type="Proteomes" id="UP001327560"/>
    </source>
</evidence>
<name>A0AAQ3QIT6_9LILI</name>
<gene>
    <name evidence="2" type="ORF">Cni_G21562</name>
</gene>
<evidence type="ECO:0000313" key="2">
    <source>
        <dbReference type="EMBL" id="WOL12794.1"/>
    </source>
</evidence>
<protein>
    <submittedName>
        <fullName evidence="2">Uncharacterized protein</fullName>
    </submittedName>
</protein>
<reference evidence="2 3" key="1">
    <citation type="submission" date="2023-10" db="EMBL/GenBank/DDBJ databases">
        <title>Chromosome-scale genome assembly provides insights into flower coloration mechanisms of Canna indica.</title>
        <authorList>
            <person name="Li C."/>
        </authorList>
    </citation>
    <scope>NUCLEOTIDE SEQUENCE [LARGE SCALE GENOMIC DNA]</scope>
    <source>
        <tissue evidence="2">Flower</tissue>
    </source>
</reference>
<feature type="region of interest" description="Disordered" evidence="1">
    <location>
        <begin position="1"/>
        <end position="86"/>
    </location>
</feature>
<organism evidence="2 3">
    <name type="scientific">Canna indica</name>
    <name type="common">Indian-shot</name>
    <dbReference type="NCBI Taxonomy" id="4628"/>
    <lineage>
        <taxon>Eukaryota</taxon>
        <taxon>Viridiplantae</taxon>
        <taxon>Streptophyta</taxon>
        <taxon>Embryophyta</taxon>
        <taxon>Tracheophyta</taxon>
        <taxon>Spermatophyta</taxon>
        <taxon>Magnoliopsida</taxon>
        <taxon>Liliopsida</taxon>
        <taxon>Zingiberales</taxon>
        <taxon>Cannaceae</taxon>
        <taxon>Canna</taxon>
    </lineage>
</organism>
<feature type="compositionally biased region" description="Basic and acidic residues" evidence="1">
    <location>
        <begin position="49"/>
        <end position="60"/>
    </location>
</feature>
<keyword evidence="3" id="KW-1185">Reference proteome</keyword>
<dbReference type="EMBL" id="CP136896">
    <property type="protein sequence ID" value="WOL12794.1"/>
    <property type="molecule type" value="Genomic_DNA"/>
</dbReference>
<accession>A0AAQ3QIT6</accession>
<sequence length="126" mass="13668">MGALQHLAAGAQPAQQDEDREGSRRRAGARGRLGGGGRPRGGAQCIRGRAHDGGRRRLVVERQPGAAAPVRGRSGHPLGAVQHSPTCIEPDQQDEVWLMLLRDHSVFSKAEEESKSCKLFRLFTII</sequence>
<feature type="compositionally biased region" description="Gly residues" evidence="1">
    <location>
        <begin position="31"/>
        <end position="40"/>
    </location>
</feature>
<dbReference type="Proteomes" id="UP001327560">
    <property type="component" value="Chromosome 7"/>
</dbReference>
<proteinExistence type="predicted"/>
<evidence type="ECO:0000256" key="1">
    <source>
        <dbReference type="SAM" id="MobiDB-lite"/>
    </source>
</evidence>
<dbReference type="AlphaFoldDB" id="A0AAQ3QIT6"/>